<dbReference type="InterPro" id="IPR051599">
    <property type="entry name" value="Cell_Envelope_Assoc"/>
</dbReference>
<proteinExistence type="predicted"/>
<dbReference type="PANTHER" id="PTHR30336:SF20">
    <property type="entry name" value="DUF218 DOMAIN-CONTAINING PROTEIN"/>
    <property type="match status" value="1"/>
</dbReference>
<dbReference type="EMBL" id="BBMS01000056">
    <property type="protein sequence ID" value="GAL29052.1"/>
    <property type="molecule type" value="Genomic_DNA"/>
</dbReference>
<reference evidence="3" key="2">
    <citation type="submission" date="2014-09" db="EMBL/GenBank/DDBJ databases">
        <authorList>
            <consortium name="NBRP consortium"/>
            <person name="Sawabe T."/>
            <person name="Meirelles P."/>
            <person name="Nakanishi M."/>
            <person name="Sayaka M."/>
            <person name="Hattori M."/>
            <person name="Ohkuma M."/>
        </authorList>
    </citation>
    <scope>NUCLEOTIDE SEQUENCE [LARGE SCALE GENOMIC DNA]</scope>
    <source>
        <strain evidence="3">JCM 19239</strain>
    </source>
</reference>
<comment type="caution">
    <text evidence="2">The sequence shown here is derived from an EMBL/GenBank/DDBJ whole genome shotgun (WGS) entry which is preliminary data.</text>
</comment>
<dbReference type="CDD" id="cd06259">
    <property type="entry name" value="YdcF-like"/>
    <property type="match status" value="1"/>
</dbReference>
<accession>A0ABQ0JJW7</accession>
<keyword evidence="3" id="KW-1185">Reference proteome</keyword>
<gene>
    <name evidence="2" type="ORF">JCM19239_2387</name>
</gene>
<reference evidence="3" key="1">
    <citation type="submission" date="2014-09" db="EMBL/GenBank/DDBJ databases">
        <title>Vibrio variabilis JCM 19239. (C206) whole genome shotgun sequence.</title>
        <authorList>
            <person name="Sawabe T."/>
            <person name="Meirelles P."/>
            <person name="Nakanishi M."/>
            <person name="Sayaka M."/>
            <person name="Hattori M."/>
            <person name="Ohkuma M."/>
        </authorList>
    </citation>
    <scope>NUCLEOTIDE SEQUENCE [LARGE SCALE GENOMIC DNA]</scope>
    <source>
        <strain evidence="3">JCM 19239</strain>
    </source>
</reference>
<evidence type="ECO:0000259" key="1">
    <source>
        <dbReference type="Pfam" id="PF02698"/>
    </source>
</evidence>
<organism evidence="2 3">
    <name type="scientific">Vibrio variabilis</name>
    <dbReference type="NCBI Taxonomy" id="990271"/>
    <lineage>
        <taxon>Bacteria</taxon>
        <taxon>Pseudomonadati</taxon>
        <taxon>Pseudomonadota</taxon>
        <taxon>Gammaproteobacteria</taxon>
        <taxon>Vibrionales</taxon>
        <taxon>Vibrionaceae</taxon>
        <taxon>Vibrio</taxon>
    </lineage>
</organism>
<dbReference type="InterPro" id="IPR014729">
    <property type="entry name" value="Rossmann-like_a/b/a_fold"/>
</dbReference>
<dbReference type="Gene3D" id="3.40.50.620">
    <property type="entry name" value="HUPs"/>
    <property type="match status" value="1"/>
</dbReference>
<dbReference type="InterPro" id="IPR003848">
    <property type="entry name" value="DUF218"/>
</dbReference>
<sequence length="291" mass="32953">MDERDFEHLIVVLGKRLNNDALTTEGESRVQALVDRAMTQDLSNTIVAFCGGVTNGQSLSEAEAMHRRFLELVPLVKQELIGALIIEDESTNTVENIRNLAKKLIDSGLASNNKPLTVTLLSSDYHLKRVFTIQKLLDEQGLLKHLEYCCHEAGLTINLSYETQDHILVPYPHNCLSGQLFVLIDQLTIYRVFLEGQMNNVFTKPIEELISKPYEIAINALDGIDGILDIDNKECLLLIEQMPIIRALVDNSANIQSATCVYEHLPLLDTLLTFFNRYVDPEQDQSVKWWK</sequence>
<feature type="domain" description="DUF218" evidence="1">
    <location>
        <begin position="9"/>
        <end position="133"/>
    </location>
</feature>
<name>A0ABQ0JJW7_9VIBR</name>
<dbReference type="PANTHER" id="PTHR30336">
    <property type="entry name" value="INNER MEMBRANE PROTEIN, PROBABLE PERMEASE"/>
    <property type="match status" value="1"/>
</dbReference>
<dbReference type="Proteomes" id="UP000029223">
    <property type="component" value="Unassembled WGS sequence"/>
</dbReference>
<dbReference type="Pfam" id="PF02698">
    <property type="entry name" value="DUF218"/>
    <property type="match status" value="1"/>
</dbReference>
<evidence type="ECO:0000313" key="3">
    <source>
        <dbReference type="Proteomes" id="UP000029223"/>
    </source>
</evidence>
<protein>
    <recommendedName>
        <fullName evidence="1">DUF218 domain-containing protein</fullName>
    </recommendedName>
</protein>
<evidence type="ECO:0000313" key="2">
    <source>
        <dbReference type="EMBL" id="GAL29052.1"/>
    </source>
</evidence>